<proteinExistence type="predicted"/>
<name>A0A2G5UFQ6_9PELO</name>
<keyword evidence="3" id="KW-1185">Reference proteome</keyword>
<sequence length="86" mass="9830">MGGRNWLIRSAFLVSTFLLCISIAQELLPSIEVESLAQDLQIQEWMRTLRRVKRAPTRSYIQECCTVRNSSRRSLPGDSYSKPSSP</sequence>
<keyword evidence="1" id="KW-0732">Signal</keyword>
<dbReference type="OrthoDB" id="5873021at2759"/>
<feature type="signal peptide" evidence="1">
    <location>
        <begin position="1"/>
        <end position="24"/>
    </location>
</feature>
<feature type="chain" id="PRO_5013647016" evidence="1">
    <location>
        <begin position="25"/>
        <end position="86"/>
    </location>
</feature>
<reference evidence="3" key="1">
    <citation type="submission" date="2017-10" db="EMBL/GenBank/DDBJ databases">
        <title>Rapid genome shrinkage in a self-fertile nematode reveals novel sperm competition proteins.</title>
        <authorList>
            <person name="Yin D."/>
            <person name="Schwarz E.M."/>
            <person name="Thomas C.G."/>
            <person name="Felde R.L."/>
            <person name="Korf I.F."/>
            <person name="Cutter A.D."/>
            <person name="Schartner C.M."/>
            <person name="Ralston E.J."/>
            <person name="Meyer B.J."/>
            <person name="Haag E.S."/>
        </authorList>
    </citation>
    <scope>NUCLEOTIDE SEQUENCE [LARGE SCALE GENOMIC DNA]</scope>
    <source>
        <strain evidence="3">JU1422</strain>
    </source>
</reference>
<protein>
    <submittedName>
        <fullName evidence="2">Uncharacterized protein</fullName>
    </submittedName>
</protein>
<comment type="caution">
    <text evidence="2">The sequence shown here is derived from an EMBL/GenBank/DDBJ whole genome shotgun (WGS) entry which is preliminary data.</text>
</comment>
<evidence type="ECO:0000256" key="1">
    <source>
        <dbReference type="SAM" id="SignalP"/>
    </source>
</evidence>
<organism evidence="2 3">
    <name type="scientific">Caenorhabditis nigoni</name>
    <dbReference type="NCBI Taxonomy" id="1611254"/>
    <lineage>
        <taxon>Eukaryota</taxon>
        <taxon>Metazoa</taxon>
        <taxon>Ecdysozoa</taxon>
        <taxon>Nematoda</taxon>
        <taxon>Chromadorea</taxon>
        <taxon>Rhabditida</taxon>
        <taxon>Rhabditina</taxon>
        <taxon>Rhabditomorpha</taxon>
        <taxon>Rhabditoidea</taxon>
        <taxon>Rhabditidae</taxon>
        <taxon>Peloderinae</taxon>
        <taxon>Caenorhabditis</taxon>
    </lineage>
</organism>
<dbReference type="AlphaFoldDB" id="A0A2G5UFQ6"/>
<accession>A0A2G5UFQ6</accession>
<dbReference type="Proteomes" id="UP000230233">
    <property type="component" value="Chromosome III"/>
</dbReference>
<evidence type="ECO:0000313" key="3">
    <source>
        <dbReference type="Proteomes" id="UP000230233"/>
    </source>
</evidence>
<gene>
    <name evidence="2" type="primary">Cnig_chr_III.g10264</name>
    <name evidence="2" type="ORF">B9Z55_010264</name>
</gene>
<evidence type="ECO:0000313" key="2">
    <source>
        <dbReference type="EMBL" id="PIC38161.1"/>
    </source>
</evidence>
<dbReference type="EMBL" id="PDUG01000003">
    <property type="protein sequence ID" value="PIC38161.1"/>
    <property type="molecule type" value="Genomic_DNA"/>
</dbReference>